<feature type="compositionally biased region" description="Polar residues" evidence="1">
    <location>
        <begin position="19"/>
        <end position="36"/>
    </location>
</feature>
<evidence type="ECO:0000313" key="4">
    <source>
        <dbReference type="Proteomes" id="UP000549009"/>
    </source>
</evidence>
<gene>
    <name evidence="3" type="ORF">FHS40_008908</name>
</gene>
<reference evidence="3 4" key="1">
    <citation type="submission" date="2020-08" db="EMBL/GenBank/DDBJ databases">
        <title>Genomic Encyclopedia of Type Strains, Phase III (KMG-III): the genomes of soil and plant-associated and newly described type strains.</title>
        <authorList>
            <person name="Whitman W."/>
        </authorList>
    </citation>
    <scope>NUCLEOTIDE SEQUENCE [LARGE SCALE GENOMIC DNA]</scope>
    <source>
        <strain evidence="3 4">CECT 3146</strain>
    </source>
</reference>
<feature type="region of interest" description="Disordered" evidence="1">
    <location>
        <begin position="1"/>
        <end position="46"/>
    </location>
</feature>
<organism evidence="3 4">
    <name type="scientific">Streptomyces spectabilis</name>
    <dbReference type="NCBI Taxonomy" id="68270"/>
    <lineage>
        <taxon>Bacteria</taxon>
        <taxon>Bacillati</taxon>
        <taxon>Actinomycetota</taxon>
        <taxon>Actinomycetes</taxon>
        <taxon>Kitasatosporales</taxon>
        <taxon>Streptomycetaceae</taxon>
        <taxon>Streptomyces</taxon>
    </lineage>
</organism>
<feature type="compositionally biased region" description="Low complexity" evidence="1">
    <location>
        <begin position="124"/>
        <end position="142"/>
    </location>
</feature>
<dbReference type="GO" id="GO:0004803">
    <property type="term" value="F:transposase activity"/>
    <property type="evidence" value="ECO:0007669"/>
    <property type="project" value="InterPro"/>
</dbReference>
<dbReference type="Proteomes" id="UP000549009">
    <property type="component" value="Unassembled WGS sequence"/>
</dbReference>
<protein>
    <recommendedName>
        <fullName evidence="2">Transposase IS4-like domain-containing protein</fullName>
    </recommendedName>
</protein>
<dbReference type="Pfam" id="PF01609">
    <property type="entry name" value="DDE_Tnp_1"/>
    <property type="match status" value="1"/>
</dbReference>
<keyword evidence="4" id="KW-1185">Reference proteome</keyword>
<name>A0A7W8B736_STRST</name>
<feature type="domain" description="Transposase IS4-like" evidence="2">
    <location>
        <begin position="27"/>
        <end position="101"/>
    </location>
</feature>
<sequence>MHEKAATANSPPACRTPPIKTSANLPRADQGTNAGSRVTGRKRHRGYDTPGLLLTALATAASVSDTAAGATLLPRLTAAHLRVHKTWVDAGYRTTAIEHSARLDIDVHPSTARPASAGSRSFRTAGPSSAASTGSCTTAASPVTTSDTRTARKP</sequence>
<feature type="region of interest" description="Disordered" evidence="1">
    <location>
        <begin position="110"/>
        <end position="154"/>
    </location>
</feature>
<dbReference type="AlphaFoldDB" id="A0A7W8B736"/>
<evidence type="ECO:0000313" key="3">
    <source>
        <dbReference type="EMBL" id="MBB5109778.1"/>
    </source>
</evidence>
<dbReference type="GO" id="GO:0006313">
    <property type="term" value="P:DNA transposition"/>
    <property type="evidence" value="ECO:0007669"/>
    <property type="project" value="InterPro"/>
</dbReference>
<dbReference type="RefSeq" id="WP_229879929.1">
    <property type="nucleotide sequence ID" value="NZ_BMSQ01000044.1"/>
</dbReference>
<comment type="caution">
    <text evidence="3">The sequence shown here is derived from an EMBL/GenBank/DDBJ whole genome shotgun (WGS) entry which is preliminary data.</text>
</comment>
<dbReference type="GO" id="GO:0003677">
    <property type="term" value="F:DNA binding"/>
    <property type="evidence" value="ECO:0007669"/>
    <property type="project" value="InterPro"/>
</dbReference>
<evidence type="ECO:0000256" key="1">
    <source>
        <dbReference type="SAM" id="MobiDB-lite"/>
    </source>
</evidence>
<proteinExistence type="predicted"/>
<dbReference type="InterPro" id="IPR002559">
    <property type="entry name" value="Transposase_11"/>
</dbReference>
<accession>A0A7W8B736</accession>
<evidence type="ECO:0000259" key="2">
    <source>
        <dbReference type="Pfam" id="PF01609"/>
    </source>
</evidence>
<dbReference type="EMBL" id="JACHJD010000038">
    <property type="protein sequence ID" value="MBB5109778.1"/>
    <property type="molecule type" value="Genomic_DNA"/>
</dbReference>